<dbReference type="AlphaFoldDB" id="A0A0D7AT71"/>
<protein>
    <submittedName>
        <fullName evidence="2">Uncharacterized protein</fullName>
    </submittedName>
</protein>
<evidence type="ECO:0000313" key="3">
    <source>
        <dbReference type="Proteomes" id="UP000054007"/>
    </source>
</evidence>
<evidence type="ECO:0000256" key="1">
    <source>
        <dbReference type="SAM" id="MobiDB-lite"/>
    </source>
</evidence>
<accession>A0A0D7AT71</accession>
<name>A0A0D7AT71_9AGAR</name>
<organism evidence="2 3">
    <name type="scientific">Cylindrobasidium torrendii FP15055 ss-10</name>
    <dbReference type="NCBI Taxonomy" id="1314674"/>
    <lineage>
        <taxon>Eukaryota</taxon>
        <taxon>Fungi</taxon>
        <taxon>Dikarya</taxon>
        <taxon>Basidiomycota</taxon>
        <taxon>Agaricomycotina</taxon>
        <taxon>Agaricomycetes</taxon>
        <taxon>Agaricomycetidae</taxon>
        <taxon>Agaricales</taxon>
        <taxon>Marasmiineae</taxon>
        <taxon>Physalacriaceae</taxon>
        <taxon>Cylindrobasidium</taxon>
    </lineage>
</organism>
<gene>
    <name evidence="2" type="ORF">CYLTODRAFT_495428</name>
</gene>
<feature type="compositionally biased region" description="Polar residues" evidence="1">
    <location>
        <begin position="46"/>
        <end position="70"/>
    </location>
</feature>
<dbReference type="EMBL" id="KN881092">
    <property type="protein sequence ID" value="KIY61029.1"/>
    <property type="molecule type" value="Genomic_DNA"/>
</dbReference>
<keyword evidence="3" id="KW-1185">Reference proteome</keyword>
<reference evidence="2 3" key="1">
    <citation type="journal article" date="2015" name="Fungal Genet. Biol.">
        <title>Evolution of novel wood decay mechanisms in Agaricales revealed by the genome sequences of Fistulina hepatica and Cylindrobasidium torrendii.</title>
        <authorList>
            <person name="Floudas D."/>
            <person name="Held B.W."/>
            <person name="Riley R."/>
            <person name="Nagy L.G."/>
            <person name="Koehler G."/>
            <person name="Ransdell A.S."/>
            <person name="Younus H."/>
            <person name="Chow J."/>
            <person name="Chiniquy J."/>
            <person name="Lipzen A."/>
            <person name="Tritt A."/>
            <person name="Sun H."/>
            <person name="Haridas S."/>
            <person name="LaButti K."/>
            <person name="Ohm R.A."/>
            <person name="Kues U."/>
            <person name="Blanchette R.A."/>
            <person name="Grigoriev I.V."/>
            <person name="Minto R.E."/>
            <person name="Hibbett D.S."/>
        </authorList>
    </citation>
    <scope>NUCLEOTIDE SEQUENCE [LARGE SCALE GENOMIC DNA]</scope>
    <source>
        <strain evidence="2 3">FP15055 ss-10</strain>
    </source>
</reference>
<sequence length="202" mass="23395">MGRPRKYTTSSEKKAAQKLADARYYAKKRITILCNKQKRYQCKLEAQSSNNKVQSGSGRRSIVQQTSQSSRKPLRHLSLLERELEEMRVHQRTLDDFLCGPLANYIDDLVLAALADTPRGFSLLQRASDRIRVLHSEVRKCTERIRRIEGGVEGWRTAQELQSPFDDAVTMFEWVLNFCDDDDDSLHRLSVAHRRGKLPYQQ</sequence>
<evidence type="ECO:0000313" key="2">
    <source>
        <dbReference type="EMBL" id="KIY61029.1"/>
    </source>
</evidence>
<proteinExistence type="predicted"/>
<dbReference type="Proteomes" id="UP000054007">
    <property type="component" value="Unassembled WGS sequence"/>
</dbReference>
<feature type="region of interest" description="Disordered" evidence="1">
    <location>
        <begin position="45"/>
        <end position="70"/>
    </location>
</feature>